<comment type="similarity">
    <text evidence="1">Belongs to the ros/MucR family.</text>
</comment>
<dbReference type="EMBL" id="FNHS01000027">
    <property type="protein sequence ID" value="SDO56514.1"/>
    <property type="molecule type" value="Genomic_DNA"/>
</dbReference>
<evidence type="ECO:0000313" key="3">
    <source>
        <dbReference type="EMBL" id="SDO56514.1"/>
    </source>
</evidence>
<dbReference type="Proteomes" id="UP000198704">
    <property type="component" value="Unassembled WGS sequence"/>
</dbReference>
<accession>A0A1H0KKJ0</accession>
<evidence type="ECO:0000313" key="4">
    <source>
        <dbReference type="Proteomes" id="UP000198704"/>
    </source>
</evidence>
<dbReference type="GO" id="GO:0006355">
    <property type="term" value="P:regulation of DNA-templated transcription"/>
    <property type="evidence" value="ECO:0007669"/>
    <property type="project" value="InterPro"/>
</dbReference>
<dbReference type="InterPro" id="IPR041920">
    <property type="entry name" value="ROS/MUCR_sf"/>
</dbReference>
<sequence length="173" mass="18468">MDNNAETIEGQVLDFLDLTTAIVSAYVSKNSVRPGDMPDLLASVHAALTGLGRGAPAEAPTPQKLTPAQIRKSITPDALISFIDGKPYKTLKRHLTGAGLTIEQYRERFGLPRDYPSTAASYSEARSALAKSFGLGQQRKKAAPKPAQPVDTVSDKPKRAAGRPRKAKEAAEG</sequence>
<dbReference type="GO" id="GO:0003677">
    <property type="term" value="F:DNA binding"/>
    <property type="evidence" value="ECO:0007669"/>
    <property type="project" value="InterPro"/>
</dbReference>
<dbReference type="RefSeq" id="WP_091722480.1">
    <property type="nucleotide sequence ID" value="NZ_FNHS01000027.1"/>
</dbReference>
<dbReference type="Pfam" id="PF05443">
    <property type="entry name" value="ROS_MUCR"/>
    <property type="match status" value="1"/>
</dbReference>
<evidence type="ECO:0000256" key="2">
    <source>
        <dbReference type="SAM" id="MobiDB-lite"/>
    </source>
</evidence>
<dbReference type="Gene3D" id="1.10.10.1550">
    <property type="entry name" value="ROS/MUCR transcriptional regulator protein"/>
    <property type="match status" value="1"/>
</dbReference>
<name>A0A1H0KKJ0_9HYPH</name>
<dbReference type="GO" id="GO:0008270">
    <property type="term" value="F:zinc ion binding"/>
    <property type="evidence" value="ECO:0007669"/>
    <property type="project" value="InterPro"/>
</dbReference>
<keyword evidence="4" id="KW-1185">Reference proteome</keyword>
<dbReference type="STRING" id="582672.SAMN05216360_12753"/>
<reference evidence="4" key="1">
    <citation type="submission" date="2016-10" db="EMBL/GenBank/DDBJ databases">
        <authorList>
            <person name="Varghese N."/>
            <person name="Submissions S."/>
        </authorList>
    </citation>
    <scope>NUCLEOTIDE SEQUENCE [LARGE SCALE GENOMIC DNA]</scope>
    <source>
        <strain evidence="4">BL47</strain>
    </source>
</reference>
<protein>
    <submittedName>
        <fullName evidence="3">Predicted transcriptional regulator</fullName>
    </submittedName>
</protein>
<feature type="region of interest" description="Disordered" evidence="2">
    <location>
        <begin position="133"/>
        <end position="173"/>
    </location>
</feature>
<dbReference type="OrthoDB" id="7990897at2"/>
<dbReference type="AlphaFoldDB" id="A0A1H0KKJ0"/>
<organism evidence="3 4">
    <name type="scientific">Methylobacterium phyllostachyos</name>
    <dbReference type="NCBI Taxonomy" id="582672"/>
    <lineage>
        <taxon>Bacteria</taxon>
        <taxon>Pseudomonadati</taxon>
        <taxon>Pseudomonadota</taxon>
        <taxon>Alphaproteobacteria</taxon>
        <taxon>Hyphomicrobiales</taxon>
        <taxon>Methylobacteriaceae</taxon>
        <taxon>Methylobacterium</taxon>
    </lineage>
</organism>
<gene>
    <name evidence="3" type="ORF">SAMN05216360_12753</name>
</gene>
<evidence type="ECO:0000256" key="1">
    <source>
        <dbReference type="ARBA" id="ARBA00007031"/>
    </source>
</evidence>
<proteinExistence type="inferred from homology"/>
<dbReference type="InterPro" id="IPR008807">
    <property type="entry name" value="ROS_MUCR"/>
</dbReference>